<keyword evidence="3" id="KW-1185">Reference proteome</keyword>
<proteinExistence type="predicted"/>
<dbReference type="EMBL" id="JBHTMK010000029">
    <property type="protein sequence ID" value="MFD1367664.1"/>
    <property type="molecule type" value="Genomic_DNA"/>
</dbReference>
<keyword evidence="1" id="KW-1133">Transmembrane helix</keyword>
<organism evidence="2 3">
    <name type="scientific">Actinoplanes sichuanensis</name>
    <dbReference type="NCBI Taxonomy" id="512349"/>
    <lineage>
        <taxon>Bacteria</taxon>
        <taxon>Bacillati</taxon>
        <taxon>Actinomycetota</taxon>
        <taxon>Actinomycetes</taxon>
        <taxon>Micromonosporales</taxon>
        <taxon>Micromonosporaceae</taxon>
        <taxon>Actinoplanes</taxon>
    </lineage>
</organism>
<name>A0ABW4AAT1_9ACTN</name>
<dbReference type="Proteomes" id="UP001597183">
    <property type="component" value="Unassembled WGS sequence"/>
</dbReference>
<dbReference type="RefSeq" id="WP_317795042.1">
    <property type="nucleotide sequence ID" value="NZ_AP028461.1"/>
</dbReference>
<sequence>MSTDPAEITRPARSAWQPRSTGATVVLWVARVVALLPVLYFVFMAMASLACFSDSCRDDSTMIYAVPAVAAAVLFGWTPYAAVRVLQVDASAPGPARIVGVLAGHAVVVWGVFIAFIVSFIRATGV</sequence>
<evidence type="ECO:0000313" key="3">
    <source>
        <dbReference type="Proteomes" id="UP001597183"/>
    </source>
</evidence>
<feature type="transmembrane region" description="Helical" evidence="1">
    <location>
        <begin position="64"/>
        <end position="86"/>
    </location>
</feature>
<accession>A0ABW4AAT1</accession>
<feature type="transmembrane region" description="Helical" evidence="1">
    <location>
        <begin position="98"/>
        <end position="121"/>
    </location>
</feature>
<feature type="transmembrane region" description="Helical" evidence="1">
    <location>
        <begin position="28"/>
        <end position="52"/>
    </location>
</feature>
<protein>
    <submittedName>
        <fullName evidence="2">Uncharacterized protein</fullName>
    </submittedName>
</protein>
<evidence type="ECO:0000256" key="1">
    <source>
        <dbReference type="SAM" id="Phobius"/>
    </source>
</evidence>
<keyword evidence="1" id="KW-0812">Transmembrane</keyword>
<reference evidence="3" key="1">
    <citation type="journal article" date="2019" name="Int. J. Syst. Evol. Microbiol.">
        <title>The Global Catalogue of Microorganisms (GCM) 10K type strain sequencing project: providing services to taxonomists for standard genome sequencing and annotation.</title>
        <authorList>
            <consortium name="The Broad Institute Genomics Platform"/>
            <consortium name="The Broad Institute Genome Sequencing Center for Infectious Disease"/>
            <person name="Wu L."/>
            <person name="Ma J."/>
        </authorList>
    </citation>
    <scope>NUCLEOTIDE SEQUENCE [LARGE SCALE GENOMIC DNA]</scope>
    <source>
        <strain evidence="3">CCM 7526</strain>
    </source>
</reference>
<keyword evidence="1" id="KW-0472">Membrane</keyword>
<comment type="caution">
    <text evidence="2">The sequence shown here is derived from an EMBL/GenBank/DDBJ whole genome shotgun (WGS) entry which is preliminary data.</text>
</comment>
<evidence type="ECO:0000313" key="2">
    <source>
        <dbReference type="EMBL" id="MFD1367664.1"/>
    </source>
</evidence>
<gene>
    <name evidence="2" type="ORF">ACFQ5G_20110</name>
</gene>